<evidence type="ECO:0000313" key="1">
    <source>
        <dbReference type="EMBL" id="MBX68768.1"/>
    </source>
</evidence>
<organism evidence="1">
    <name type="scientific">Rhizophora mucronata</name>
    <name type="common">Asiatic mangrove</name>
    <dbReference type="NCBI Taxonomy" id="61149"/>
    <lineage>
        <taxon>Eukaryota</taxon>
        <taxon>Viridiplantae</taxon>
        <taxon>Streptophyta</taxon>
        <taxon>Embryophyta</taxon>
        <taxon>Tracheophyta</taxon>
        <taxon>Spermatophyta</taxon>
        <taxon>Magnoliopsida</taxon>
        <taxon>eudicotyledons</taxon>
        <taxon>Gunneridae</taxon>
        <taxon>Pentapetalae</taxon>
        <taxon>rosids</taxon>
        <taxon>fabids</taxon>
        <taxon>Malpighiales</taxon>
        <taxon>Rhizophoraceae</taxon>
        <taxon>Rhizophora</taxon>
    </lineage>
</organism>
<accession>A0A2P2QP88</accession>
<sequence length="28" mass="2919">MCQAIIIKTIISSSIQLITALLGLSSSI</sequence>
<dbReference type="EMBL" id="GGEC01088284">
    <property type="protein sequence ID" value="MBX68768.1"/>
    <property type="molecule type" value="Transcribed_RNA"/>
</dbReference>
<dbReference type="AlphaFoldDB" id="A0A2P2QP88"/>
<protein>
    <submittedName>
        <fullName evidence="1">Histone H4</fullName>
    </submittedName>
</protein>
<name>A0A2P2QP88_RHIMU</name>
<reference evidence="1" key="1">
    <citation type="submission" date="2018-02" db="EMBL/GenBank/DDBJ databases">
        <title>Rhizophora mucronata_Transcriptome.</title>
        <authorList>
            <person name="Meera S.P."/>
            <person name="Sreeshan A."/>
            <person name="Augustine A."/>
        </authorList>
    </citation>
    <scope>NUCLEOTIDE SEQUENCE</scope>
    <source>
        <tissue evidence="1">Leaf</tissue>
    </source>
</reference>
<proteinExistence type="predicted"/>